<dbReference type="InterPro" id="IPR051259">
    <property type="entry name" value="rRNA_Methyltransferase"/>
</dbReference>
<dbReference type="PANTHER" id="PTHR43191:SF2">
    <property type="entry name" value="RRNA METHYLTRANSFERASE 3, MITOCHONDRIAL"/>
    <property type="match status" value="1"/>
</dbReference>
<gene>
    <name evidence="6" type="ORF">METZ01_LOCUS54031</name>
</gene>
<dbReference type="InterPro" id="IPR029026">
    <property type="entry name" value="tRNA_m1G_MTases_N"/>
</dbReference>
<keyword evidence="3" id="KW-0808">Transferase</keyword>
<proteinExistence type="inferred from homology"/>
<evidence type="ECO:0000256" key="3">
    <source>
        <dbReference type="ARBA" id="ARBA00022679"/>
    </source>
</evidence>
<evidence type="ECO:0000256" key="1">
    <source>
        <dbReference type="ARBA" id="ARBA00007228"/>
    </source>
</evidence>
<dbReference type="Gene3D" id="3.30.1330.30">
    <property type="match status" value="1"/>
</dbReference>
<comment type="similarity">
    <text evidence="1">Belongs to the class IV-like SAM-binding methyltransferase superfamily. RNA methyltransferase TrmH family.</text>
</comment>
<dbReference type="InterPro" id="IPR053888">
    <property type="entry name" value="MRM3-like_sub_bind"/>
</dbReference>
<dbReference type="GO" id="GO:0032259">
    <property type="term" value="P:methylation"/>
    <property type="evidence" value="ECO:0007669"/>
    <property type="project" value="UniProtKB-KW"/>
</dbReference>
<evidence type="ECO:0000256" key="2">
    <source>
        <dbReference type="ARBA" id="ARBA00022603"/>
    </source>
</evidence>
<dbReference type="PANTHER" id="PTHR43191">
    <property type="entry name" value="RRNA METHYLTRANSFERASE 3"/>
    <property type="match status" value="1"/>
</dbReference>
<evidence type="ECO:0000259" key="4">
    <source>
        <dbReference type="Pfam" id="PF00588"/>
    </source>
</evidence>
<dbReference type="GO" id="GO:0008173">
    <property type="term" value="F:RNA methyltransferase activity"/>
    <property type="evidence" value="ECO:0007669"/>
    <property type="project" value="InterPro"/>
</dbReference>
<dbReference type="Pfam" id="PF00588">
    <property type="entry name" value="SpoU_methylase"/>
    <property type="match status" value="1"/>
</dbReference>
<dbReference type="AlphaFoldDB" id="A0A381SFU9"/>
<protein>
    <submittedName>
        <fullName evidence="6">Uncharacterized protein</fullName>
    </submittedName>
</protein>
<dbReference type="EMBL" id="UINC01002878">
    <property type="protein sequence ID" value="SVA01177.1"/>
    <property type="molecule type" value="Genomic_DNA"/>
</dbReference>
<dbReference type="InterPro" id="IPR029064">
    <property type="entry name" value="Ribosomal_eL30-like_sf"/>
</dbReference>
<keyword evidence="2" id="KW-0489">Methyltransferase</keyword>
<evidence type="ECO:0000313" key="6">
    <source>
        <dbReference type="EMBL" id="SVA01177.1"/>
    </source>
</evidence>
<dbReference type="GO" id="GO:0006396">
    <property type="term" value="P:RNA processing"/>
    <property type="evidence" value="ECO:0007669"/>
    <property type="project" value="InterPro"/>
</dbReference>
<feature type="domain" description="tRNA/rRNA methyltransferase SpoU type" evidence="4">
    <location>
        <begin position="97"/>
        <end position="235"/>
    </location>
</feature>
<evidence type="ECO:0000259" key="5">
    <source>
        <dbReference type="Pfam" id="PF22435"/>
    </source>
</evidence>
<reference evidence="6" key="1">
    <citation type="submission" date="2018-05" db="EMBL/GenBank/DDBJ databases">
        <authorList>
            <person name="Lanie J.A."/>
            <person name="Ng W.-L."/>
            <person name="Kazmierczak K.M."/>
            <person name="Andrzejewski T.M."/>
            <person name="Davidsen T.M."/>
            <person name="Wayne K.J."/>
            <person name="Tettelin H."/>
            <person name="Glass J.I."/>
            <person name="Rusch D."/>
            <person name="Podicherti R."/>
            <person name="Tsui H.-C.T."/>
            <person name="Winkler M.E."/>
        </authorList>
    </citation>
    <scope>NUCLEOTIDE SEQUENCE</scope>
</reference>
<dbReference type="SUPFAM" id="SSF75217">
    <property type="entry name" value="alpha/beta knot"/>
    <property type="match status" value="1"/>
</dbReference>
<dbReference type="CDD" id="cd18109">
    <property type="entry name" value="SpoU-like_RNA-MTase"/>
    <property type="match status" value="1"/>
</dbReference>
<dbReference type="SUPFAM" id="SSF55315">
    <property type="entry name" value="L30e-like"/>
    <property type="match status" value="1"/>
</dbReference>
<accession>A0A381SFU9</accession>
<organism evidence="6">
    <name type="scientific">marine metagenome</name>
    <dbReference type="NCBI Taxonomy" id="408172"/>
    <lineage>
        <taxon>unclassified sequences</taxon>
        <taxon>metagenomes</taxon>
        <taxon>ecological metagenomes</taxon>
    </lineage>
</organism>
<feature type="domain" description="MRM3-like substrate binding" evidence="5">
    <location>
        <begin position="5"/>
        <end position="82"/>
    </location>
</feature>
<dbReference type="GO" id="GO:0003723">
    <property type="term" value="F:RNA binding"/>
    <property type="evidence" value="ECO:0007669"/>
    <property type="project" value="InterPro"/>
</dbReference>
<sequence length="243" mass="27405">MVTKKDIKFINSLKHKKFRHLNSSFIVEGIKSITEFLDSDYELIKLFSVNCSLFNKIKNQVKIDKSLLRKISFLINPDDHLAIFKLSDPKPIDNNNLIIALESIRDPGNLGTIIRTCEWFGIKDIICSMDSVDCYSPKVIQSAMGSVSRVNITYLDLDTYLKSAKTIKIGTSLNGKSIYQHHKSLNNAILVFGNEANGISSELFKLMDFNLSIPRFQNNNFPESLNLASSLGIILGEIKRKSV</sequence>
<dbReference type="Pfam" id="PF22435">
    <property type="entry name" value="MRM3-like_sub_bind"/>
    <property type="match status" value="1"/>
</dbReference>
<dbReference type="InterPro" id="IPR029028">
    <property type="entry name" value="Alpha/beta_knot_MTases"/>
</dbReference>
<name>A0A381SFU9_9ZZZZ</name>
<dbReference type="Gene3D" id="3.40.1280.10">
    <property type="match status" value="1"/>
</dbReference>
<dbReference type="InterPro" id="IPR001537">
    <property type="entry name" value="SpoU_MeTrfase"/>
</dbReference>